<dbReference type="RefSeq" id="WP_210868570.1">
    <property type="nucleotide sequence ID" value="NZ_JAGPNL010000001.1"/>
</dbReference>
<protein>
    <submittedName>
        <fullName evidence="2">Uncharacterized protein</fullName>
    </submittedName>
</protein>
<evidence type="ECO:0000256" key="1">
    <source>
        <dbReference type="SAM" id="MobiDB-lite"/>
    </source>
</evidence>
<dbReference type="AlphaFoldDB" id="A0A941AZV7"/>
<dbReference type="Proteomes" id="UP000677875">
    <property type="component" value="Unassembled WGS sequence"/>
</dbReference>
<accession>A0A941AZV7</accession>
<proteinExistence type="predicted"/>
<feature type="region of interest" description="Disordered" evidence="1">
    <location>
        <begin position="1"/>
        <end position="49"/>
    </location>
</feature>
<dbReference type="EMBL" id="JAGPNL010000001">
    <property type="protein sequence ID" value="MBQ0825926.1"/>
    <property type="molecule type" value="Genomic_DNA"/>
</dbReference>
<keyword evidence="3" id="KW-1185">Reference proteome</keyword>
<evidence type="ECO:0000313" key="3">
    <source>
        <dbReference type="Proteomes" id="UP000677875"/>
    </source>
</evidence>
<evidence type="ECO:0000313" key="2">
    <source>
        <dbReference type="EMBL" id="MBQ0825926.1"/>
    </source>
</evidence>
<gene>
    <name evidence="2" type="ORF">J5Y05_05305</name>
</gene>
<organism evidence="2 3">
    <name type="scientific">Streptomyces tagetis</name>
    <dbReference type="NCBI Taxonomy" id="2820809"/>
    <lineage>
        <taxon>Bacteria</taxon>
        <taxon>Bacillati</taxon>
        <taxon>Actinomycetota</taxon>
        <taxon>Actinomycetes</taxon>
        <taxon>Kitasatosporales</taxon>
        <taxon>Streptomycetaceae</taxon>
        <taxon>Streptomyces</taxon>
    </lineage>
</organism>
<name>A0A941AZV7_9ACTN</name>
<sequence>MASATGPEKTEAVAATESLGSELAESVRPRGETPPAPAPSVSTARHEGHEIMVTTTYEVVVDGRPVTARLHVDDSGMVSSPGLPYHRFASALDAVRVLVSTYPGDFRGGT</sequence>
<comment type="caution">
    <text evidence="2">The sequence shown here is derived from an EMBL/GenBank/DDBJ whole genome shotgun (WGS) entry which is preliminary data.</text>
</comment>
<reference evidence="2" key="1">
    <citation type="submission" date="2021-04" db="EMBL/GenBank/DDBJ databases">
        <title>Genome seq and assembly of Streptomyces sp. RG38.</title>
        <authorList>
            <person name="Chhetri G."/>
        </authorList>
    </citation>
    <scope>NUCLEOTIDE SEQUENCE</scope>
    <source>
        <strain evidence="2">RG38</strain>
    </source>
</reference>